<feature type="chain" id="PRO_5032486524" evidence="16">
    <location>
        <begin position="21"/>
        <end position="255"/>
    </location>
</feature>
<dbReference type="Proteomes" id="UP000553034">
    <property type="component" value="Unassembled WGS sequence"/>
</dbReference>
<comment type="similarity">
    <text evidence="2">Belongs to the BexD/CtrA/VexA family.</text>
</comment>
<evidence type="ECO:0000256" key="7">
    <source>
        <dbReference type="ARBA" id="ARBA00022729"/>
    </source>
</evidence>
<sequence length="255" mass="28444">MKKTLALIILALLMASCASKKEVLYFQDIEDTSLIPVKEIYQHPEIQTNDILKIDITALEQEAVLPFMFNKLNVGNQRSTNLQTMNLEGFVVGEDGTINFPELGKLAVVGKTTSELEDFLKEKLSQSIINPTVKVRLLNYKVTVMGEVRSPGTYTIAEESITLPQAIGLAGDMTINGKRKEVLIVRQKDGERQIKRIDFTKSDWMNSEFYFLQPNDMVYVQPNNPKVKTAGFIGSVGNLLSVASILLSAAVIIFR</sequence>
<keyword evidence="5" id="KW-0762">Sugar transport</keyword>
<comment type="caution">
    <text evidence="19">The sequence shown here is derived from an EMBL/GenBank/DDBJ whole genome shotgun (WGS) entry which is preliminary data.</text>
</comment>
<evidence type="ECO:0000256" key="15">
    <source>
        <dbReference type="SAM" id="Phobius"/>
    </source>
</evidence>
<dbReference type="PANTHER" id="PTHR33619">
    <property type="entry name" value="POLYSACCHARIDE EXPORT PROTEIN GFCE-RELATED"/>
    <property type="match status" value="1"/>
</dbReference>
<dbReference type="EMBL" id="JACIFO010000002">
    <property type="protein sequence ID" value="MBB4118195.1"/>
    <property type="molecule type" value="Genomic_DNA"/>
</dbReference>
<dbReference type="GO" id="GO:0046930">
    <property type="term" value="C:pore complex"/>
    <property type="evidence" value="ECO:0007669"/>
    <property type="project" value="UniProtKB-KW"/>
</dbReference>
<keyword evidence="14" id="KW-0449">Lipoprotein</keyword>
<dbReference type="GO" id="GO:0015159">
    <property type="term" value="F:polysaccharide transmembrane transporter activity"/>
    <property type="evidence" value="ECO:0007669"/>
    <property type="project" value="InterPro"/>
</dbReference>
<evidence type="ECO:0000256" key="11">
    <source>
        <dbReference type="ARBA" id="ARBA00023136"/>
    </source>
</evidence>
<accession>A0A840EM50</accession>
<keyword evidence="6 15" id="KW-0812">Transmembrane</keyword>
<dbReference type="GO" id="GO:0006811">
    <property type="term" value="P:monoatomic ion transport"/>
    <property type="evidence" value="ECO:0007669"/>
    <property type="project" value="UniProtKB-KW"/>
</dbReference>
<feature type="domain" description="Polysaccharide export protein N-terminal" evidence="17">
    <location>
        <begin position="45"/>
        <end position="137"/>
    </location>
</feature>
<keyword evidence="9" id="KW-0406">Ion transport</keyword>
<dbReference type="GO" id="GO:0009279">
    <property type="term" value="C:cell outer membrane"/>
    <property type="evidence" value="ECO:0007669"/>
    <property type="project" value="UniProtKB-SubCell"/>
</dbReference>
<evidence type="ECO:0000256" key="1">
    <source>
        <dbReference type="ARBA" id="ARBA00004571"/>
    </source>
</evidence>
<evidence type="ECO:0000259" key="18">
    <source>
        <dbReference type="Pfam" id="PF22461"/>
    </source>
</evidence>
<keyword evidence="8" id="KW-0625">Polysaccharide transport</keyword>
<dbReference type="PANTHER" id="PTHR33619:SF3">
    <property type="entry name" value="POLYSACCHARIDE EXPORT PROTEIN GFCE-RELATED"/>
    <property type="match status" value="1"/>
</dbReference>
<keyword evidence="4" id="KW-1134">Transmembrane beta strand</keyword>
<dbReference type="InterPro" id="IPR003715">
    <property type="entry name" value="Poly_export_N"/>
</dbReference>
<evidence type="ECO:0000256" key="14">
    <source>
        <dbReference type="ARBA" id="ARBA00023288"/>
    </source>
</evidence>
<dbReference type="GO" id="GO:0015288">
    <property type="term" value="F:porin activity"/>
    <property type="evidence" value="ECO:0007669"/>
    <property type="project" value="UniProtKB-KW"/>
</dbReference>
<evidence type="ECO:0000256" key="8">
    <source>
        <dbReference type="ARBA" id="ARBA00023047"/>
    </source>
</evidence>
<name>A0A840EM50_9FLAO</name>
<reference evidence="19 20" key="1">
    <citation type="submission" date="2020-08" db="EMBL/GenBank/DDBJ databases">
        <title>Genomic Encyclopedia of Type Strains, Phase IV (KMG-IV): sequencing the most valuable type-strain genomes for metagenomic binning, comparative biology and taxonomic classification.</title>
        <authorList>
            <person name="Goeker M."/>
        </authorList>
    </citation>
    <scope>NUCLEOTIDE SEQUENCE [LARGE SCALE GENOMIC DNA]</scope>
    <source>
        <strain evidence="19 20">DSM 29568</strain>
    </source>
</reference>
<evidence type="ECO:0000256" key="12">
    <source>
        <dbReference type="ARBA" id="ARBA00023139"/>
    </source>
</evidence>
<feature type="signal peptide" evidence="16">
    <location>
        <begin position="1"/>
        <end position="20"/>
    </location>
</feature>
<dbReference type="Pfam" id="PF02563">
    <property type="entry name" value="Poly_export"/>
    <property type="match status" value="1"/>
</dbReference>
<evidence type="ECO:0000256" key="13">
    <source>
        <dbReference type="ARBA" id="ARBA00023237"/>
    </source>
</evidence>
<organism evidence="19 20">
    <name type="scientific">Mesonia hippocampi</name>
    <dbReference type="NCBI Taxonomy" id="1628250"/>
    <lineage>
        <taxon>Bacteria</taxon>
        <taxon>Pseudomonadati</taxon>
        <taxon>Bacteroidota</taxon>
        <taxon>Flavobacteriia</taxon>
        <taxon>Flavobacteriales</taxon>
        <taxon>Flavobacteriaceae</taxon>
        <taxon>Mesonia</taxon>
    </lineage>
</organism>
<evidence type="ECO:0000256" key="9">
    <source>
        <dbReference type="ARBA" id="ARBA00023065"/>
    </source>
</evidence>
<evidence type="ECO:0000313" key="20">
    <source>
        <dbReference type="Proteomes" id="UP000553034"/>
    </source>
</evidence>
<keyword evidence="3" id="KW-0813">Transport</keyword>
<dbReference type="AlphaFoldDB" id="A0A840EM50"/>
<protein>
    <submittedName>
        <fullName evidence="19">Polysaccharide export outer membrane protein</fullName>
    </submittedName>
</protein>
<keyword evidence="20" id="KW-1185">Reference proteome</keyword>
<keyword evidence="7 16" id="KW-0732">Signal</keyword>
<dbReference type="Pfam" id="PF22461">
    <property type="entry name" value="SLBB_2"/>
    <property type="match status" value="1"/>
</dbReference>
<evidence type="ECO:0000313" key="19">
    <source>
        <dbReference type="EMBL" id="MBB4118195.1"/>
    </source>
</evidence>
<evidence type="ECO:0000256" key="5">
    <source>
        <dbReference type="ARBA" id="ARBA00022597"/>
    </source>
</evidence>
<evidence type="ECO:0000256" key="3">
    <source>
        <dbReference type="ARBA" id="ARBA00022448"/>
    </source>
</evidence>
<evidence type="ECO:0000256" key="10">
    <source>
        <dbReference type="ARBA" id="ARBA00023114"/>
    </source>
</evidence>
<keyword evidence="15" id="KW-1133">Transmembrane helix</keyword>
<dbReference type="InterPro" id="IPR049712">
    <property type="entry name" value="Poly_export"/>
</dbReference>
<evidence type="ECO:0000256" key="6">
    <source>
        <dbReference type="ARBA" id="ARBA00022692"/>
    </source>
</evidence>
<keyword evidence="10" id="KW-0626">Porin</keyword>
<evidence type="ECO:0000259" key="17">
    <source>
        <dbReference type="Pfam" id="PF02563"/>
    </source>
</evidence>
<feature type="transmembrane region" description="Helical" evidence="15">
    <location>
        <begin position="232"/>
        <end position="254"/>
    </location>
</feature>
<keyword evidence="11 15" id="KW-0472">Membrane</keyword>
<proteinExistence type="inferred from homology"/>
<feature type="domain" description="SLBB" evidence="18">
    <location>
        <begin position="141"/>
        <end position="220"/>
    </location>
</feature>
<dbReference type="InterPro" id="IPR054765">
    <property type="entry name" value="SLBB_dom"/>
</dbReference>
<dbReference type="PROSITE" id="PS51257">
    <property type="entry name" value="PROKAR_LIPOPROTEIN"/>
    <property type="match status" value="1"/>
</dbReference>
<comment type="subcellular location">
    <subcellularLocation>
        <location evidence="1">Cell outer membrane</location>
        <topology evidence="1">Multi-pass membrane protein</topology>
    </subcellularLocation>
</comment>
<keyword evidence="13" id="KW-0998">Cell outer membrane</keyword>
<evidence type="ECO:0000256" key="2">
    <source>
        <dbReference type="ARBA" id="ARBA00009450"/>
    </source>
</evidence>
<evidence type="ECO:0000256" key="4">
    <source>
        <dbReference type="ARBA" id="ARBA00022452"/>
    </source>
</evidence>
<dbReference type="RefSeq" id="WP_183475968.1">
    <property type="nucleotide sequence ID" value="NZ_JACIFO010000002.1"/>
</dbReference>
<dbReference type="Gene3D" id="3.10.560.10">
    <property type="entry name" value="Outer membrane lipoprotein wza domain like"/>
    <property type="match status" value="1"/>
</dbReference>
<keyword evidence="12" id="KW-0564">Palmitate</keyword>
<evidence type="ECO:0000256" key="16">
    <source>
        <dbReference type="SAM" id="SignalP"/>
    </source>
</evidence>
<gene>
    <name evidence="19" type="ORF">GGR32_000469</name>
</gene>